<organism evidence="10 11">
    <name type="scientific">Roseburia lenta</name>
    <dbReference type="NCBI Taxonomy" id="2763061"/>
    <lineage>
        <taxon>Bacteria</taxon>
        <taxon>Bacillati</taxon>
        <taxon>Bacillota</taxon>
        <taxon>Clostridia</taxon>
        <taxon>Lachnospirales</taxon>
        <taxon>Lachnospiraceae</taxon>
        <taxon>Roseburia</taxon>
    </lineage>
</organism>
<proteinExistence type="inferred from homology"/>
<feature type="transmembrane region" description="Helical" evidence="9">
    <location>
        <begin position="163"/>
        <end position="183"/>
    </location>
</feature>
<dbReference type="EMBL" id="JACOPG010000001">
    <property type="protein sequence ID" value="MBC5685422.1"/>
    <property type="molecule type" value="Genomic_DNA"/>
</dbReference>
<feature type="transmembrane region" description="Helical" evidence="9">
    <location>
        <begin position="304"/>
        <end position="325"/>
    </location>
</feature>
<keyword evidence="6 9" id="KW-0812">Transmembrane</keyword>
<keyword evidence="5 9" id="KW-0169">Cobalamin biosynthesis</keyword>
<evidence type="ECO:0000256" key="7">
    <source>
        <dbReference type="ARBA" id="ARBA00022989"/>
    </source>
</evidence>
<evidence type="ECO:0000256" key="2">
    <source>
        <dbReference type="ARBA" id="ARBA00004953"/>
    </source>
</evidence>
<dbReference type="RefSeq" id="WP_118281000.1">
    <property type="nucleotide sequence ID" value="NZ_JACOPG010000001.1"/>
</dbReference>
<name>A0ABR7GD99_9FIRM</name>
<dbReference type="InterPro" id="IPR004485">
    <property type="entry name" value="Cobalamin_biosynth_CobD/CbiB"/>
</dbReference>
<evidence type="ECO:0000256" key="1">
    <source>
        <dbReference type="ARBA" id="ARBA00004651"/>
    </source>
</evidence>
<comment type="pathway">
    <text evidence="2 9">Cofactor biosynthesis; adenosylcobalamin biosynthesis.</text>
</comment>
<sequence>MIYHMIAFVGGFFLDLIMGDPYNFPHPVRWIGRLISAIEKHDLGEEDTKALSGEQKRRCGRRLVLLVCGTTILVTAFVLLLAYGIHPMAGCLVEMFLTYQTLALRCLCKESKKVYICLRDKTLEDARYAVSMIVGRDTQNLSPTGVAKAAIETVAENTSDGEIAPMLYLALGGPILGLTYKAINTMDSMVGYKNDRYSDFGRCAAKLDDLVNFLPARISALCLWVASVFLGKDYDAKRAWRIYRRDRYQHASPNSAQTEAMAAGSLGIRLAGDASYFGKIVNKPTLGDATRAIVYEDILRMNRLAYGAAVFCLLLCLGIMGLILAF</sequence>
<evidence type="ECO:0000256" key="5">
    <source>
        <dbReference type="ARBA" id="ARBA00022573"/>
    </source>
</evidence>
<comment type="caution">
    <text evidence="10">The sequence shown here is derived from an EMBL/GenBank/DDBJ whole genome shotgun (WGS) entry which is preliminary data.</text>
</comment>
<comment type="similarity">
    <text evidence="3 9">Belongs to the CobD/CbiB family.</text>
</comment>
<evidence type="ECO:0000256" key="4">
    <source>
        <dbReference type="ARBA" id="ARBA00022475"/>
    </source>
</evidence>
<evidence type="ECO:0000256" key="8">
    <source>
        <dbReference type="ARBA" id="ARBA00023136"/>
    </source>
</evidence>
<dbReference type="PANTHER" id="PTHR34308:SF1">
    <property type="entry name" value="COBALAMIN BIOSYNTHESIS PROTEIN CBIB"/>
    <property type="match status" value="1"/>
</dbReference>
<evidence type="ECO:0000256" key="3">
    <source>
        <dbReference type="ARBA" id="ARBA00006263"/>
    </source>
</evidence>
<dbReference type="HAMAP" id="MF_00024">
    <property type="entry name" value="CobD_CbiB"/>
    <property type="match status" value="1"/>
</dbReference>
<dbReference type="Pfam" id="PF03186">
    <property type="entry name" value="CobD_Cbib"/>
    <property type="match status" value="1"/>
</dbReference>
<reference evidence="10 11" key="1">
    <citation type="submission" date="2020-08" db="EMBL/GenBank/DDBJ databases">
        <title>Genome public.</title>
        <authorList>
            <person name="Liu C."/>
            <person name="Sun Q."/>
        </authorList>
    </citation>
    <scope>NUCLEOTIDE SEQUENCE [LARGE SCALE GENOMIC DNA]</scope>
    <source>
        <strain evidence="10 11">NSJ-9</strain>
    </source>
</reference>
<dbReference type="NCBIfam" id="TIGR00380">
    <property type="entry name" value="cobal_cbiB"/>
    <property type="match status" value="1"/>
</dbReference>
<comment type="function">
    <text evidence="9">Converts cobyric acid to cobinamide by the addition of aminopropanol on the F carboxylic group.</text>
</comment>
<evidence type="ECO:0000256" key="9">
    <source>
        <dbReference type="HAMAP-Rule" id="MF_00024"/>
    </source>
</evidence>
<evidence type="ECO:0000256" key="6">
    <source>
        <dbReference type="ARBA" id="ARBA00022692"/>
    </source>
</evidence>
<accession>A0ABR7GD99</accession>
<gene>
    <name evidence="9 10" type="primary">cobD</name>
    <name evidence="10" type="ORF">H8R94_02140</name>
</gene>
<protein>
    <recommendedName>
        <fullName evidence="9">Cobalamin biosynthesis protein CobD</fullName>
    </recommendedName>
</protein>
<feature type="transmembrane region" description="Helical" evidence="9">
    <location>
        <begin position="63"/>
        <end position="85"/>
    </location>
</feature>
<dbReference type="Proteomes" id="UP000643810">
    <property type="component" value="Unassembled WGS sequence"/>
</dbReference>
<keyword evidence="4 9" id="KW-1003">Cell membrane</keyword>
<comment type="caution">
    <text evidence="9">Lacks conserved residue(s) required for the propagation of feature annotation.</text>
</comment>
<keyword evidence="7 9" id="KW-1133">Transmembrane helix</keyword>
<evidence type="ECO:0000313" key="10">
    <source>
        <dbReference type="EMBL" id="MBC5685422.1"/>
    </source>
</evidence>
<keyword evidence="11" id="KW-1185">Reference proteome</keyword>
<keyword evidence="8 9" id="KW-0472">Membrane</keyword>
<evidence type="ECO:0000313" key="11">
    <source>
        <dbReference type="Proteomes" id="UP000643810"/>
    </source>
</evidence>
<dbReference type="PANTHER" id="PTHR34308">
    <property type="entry name" value="COBALAMIN BIOSYNTHESIS PROTEIN CBIB"/>
    <property type="match status" value="1"/>
</dbReference>
<comment type="subcellular location">
    <subcellularLocation>
        <location evidence="1 9">Cell membrane</location>
        <topology evidence="1 9">Multi-pass membrane protein</topology>
    </subcellularLocation>
</comment>